<dbReference type="InterPro" id="IPR002739">
    <property type="entry name" value="PAB1135-like"/>
</dbReference>
<dbReference type="SUPFAM" id="SSF55282">
    <property type="entry name" value="RL5-like"/>
    <property type="match status" value="1"/>
</dbReference>
<name>A0A6A9QJZ3_SULME</name>
<comment type="caution">
    <text evidence="1">The sequence shown here is derived from an EMBL/GenBank/DDBJ whole genome shotgun (WGS) entry which is preliminary data.</text>
</comment>
<evidence type="ECO:0000313" key="1">
    <source>
        <dbReference type="EMBL" id="MUN28580.1"/>
    </source>
</evidence>
<dbReference type="Pfam" id="PF01877">
    <property type="entry name" value="RNA_binding"/>
    <property type="match status" value="1"/>
</dbReference>
<dbReference type="InterPro" id="IPR022803">
    <property type="entry name" value="Ribosomal_uL5_dom_sf"/>
</dbReference>
<reference evidence="1 2" key="1">
    <citation type="submission" date="2019-10" db="EMBL/GenBank/DDBJ databases">
        <title>Sequencing and Assembly of Multiple Reported Metal-Biooxidizing Members of the Extremely Thermoacidophilic Archaeal Family Sulfolobaceae.</title>
        <authorList>
            <person name="Counts J.A."/>
            <person name="Kelly R.M."/>
        </authorList>
    </citation>
    <scope>NUCLEOTIDE SEQUENCE [LARGE SCALE GENOMIC DNA]</scope>
    <source>
        <strain evidence="1 2">DSM 6482</strain>
    </source>
</reference>
<proteinExistence type="predicted"/>
<evidence type="ECO:0008006" key="3">
    <source>
        <dbReference type="Google" id="ProtNLM"/>
    </source>
</evidence>
<dbReference type="PANTHER" id="PTHR38816">
    <property type="entry name" value="EXOSOME SUBUNIT, DUF54 FAMILY-RELATED"/>
    <property type="match status" value="1"/>
</dbReference>
<dbReference type="PANTHER" id="PTHR38816:SF1">
    <property type="entry name" value="EXOSOME SUBUNIT"/>
    <property type="match status" value="1"/>
</dbReference>
<evidence type="ECO:0000313" key="2">
    <source>
        <dbReference type="Proteomes" id="UP000470772"/>
    </source>
</evidence>
<dbReference type="EMBL" id="WGGD01000005">
    <property type="protein sequence ID" value="MUN28580.1"/>
    <property type="molecule type" value="Genomic_DNA"/>
</dbReference>
<dbReference type="Gene3D" id="3.30.1440.10">
    <property type="match status" value="1"/>
</dbReference>
<accession>A0A6A9QJZ3</accession>
<dbReference type="AlphaFoldDB" id="A0A6A9QJZ3"/>
<organism evidence="1 2">
    <name type="scientific">Sulfuracidifex metallicus DSM 6482 = JCM 9184</name>
    <dbReference type="NCBI Taxonomy" id="523847"/>
    <lineage>
        <taxon>Archaea</taxon>
        <taxon>Thermoproteota</taxon>
        <taxon>Thermoprotei</taxon>
        <taxon>Sulfolobales</taxon>
        <taxon>Sulfolobaceae</taxon>
        <taxon>Sulfuracidifex</taxon>
    </lineage>
</organism>
<gene>
    <name evidence="1" type="ORF">GC250_03745</name>
</gene>
<dbReference type="Proteomes" id="UP000470772">
    <property type="component" value="Unassembled WGS sequence"/>
</dbReference>
<sequence length="182" mass="20772">MSANKERGMKVPSSIEYSALRRYLESEEMKISLLTISVFCHETEDLGKIRKSIELVIPSAVEGEIRSDQVKGHFGNYITLLEYRFSKSLAVKAFQDILNKLSSADMIVIITTLSERMEKSKLYLRFDKQYLVAKGELTLKEGNDVVRIMVSFNGPYKEVIKELKQIASNRAMHNEARSTKLS</sequence>
<keyword evidence="2" id="KW-1185">Reference proteome</keyword>
<protein>
    <recommendedName>
        <fullName evidence="3">Exosome protein</fullName>
    </recommendedName>
</protein>